<proteinExistence type="predicted"/>
<name>A0A220MHW7_9BACL</name>
<feature type="domain" description="DUF4178" evidence="1">
    <location>
        <begin position="27"/>
        <end position="159"/>
    </location>
</feature>
<dbReference type="EMBL" id="CP018145">
    <property type="protein sequence ID" value="ASJ54634.1"/>
    <property type="molecule type" value="Genomic_DNA"/>
</dbReference>
<protein>
    <recommendedName>
        <fullName evidence="1">DUF4178 domain-containing protein</fullName>
    </recommendedName>
</protein>
<evidence type="ECO:0000313" key="2">
    <source>
        <dbReference type="EMBL" id="ASJ54634.1"/>
    </source>
</evidence>
<dbReference type="InterPro" id="IPR025235">
    <property type="entry name" value="DUF4178"/>
</dbReference>
<accession>A0A220MHW7</accession>
<dbReference type="Pfam" id="PF13785">
    <property type="entry name" value="DUF4178"/>
    <property type="match status" value="1"/>
</dbReference>
<evidence type="ECO:0000313" key="3">
    <source>
        <dbReference type="Proteomes" id="UP000197781"/>
    </source>
</evidence>
<evidence type="ECO:0000259" key="1">
    <source>
        <dbReference type="Pfam" id="PF13785"/>
    </source>
</evidence>
<sequence length="168" mass="19155">MSLMKRIQNIFAKHEPPAPEKSILTVGPGDVVDVSLVTYQVIGKASNASRKATMLTLQDGTTIRYLYIEEREKIVYHLYSVIDGRLDSIDEVPTTIEMDDVTYHLEEQYNGSVQVAGKAPFHTSGEQYIWQFQSDQRQLLRIEWQDGRFMLYEGESVLPADVQVLRGT</sequence>
<dbReference type="Proteomes" id="UP000197781">
    <property type="component" value="Chromosome"/>
</dbReference>
<reference evidence="2 3" key="1">
    <citation type="submission" date="2016-11" db="EMBL/GenBank/DDBJ databases">
        <authorList>
            <person name="Jaros S."/>
            <person name="Januszkiewicz K."/>
            <person name="Wedrychowicz H."/>
        </authorList>
    </citation>
    <scope>NUCLEOTIDE SEQUENCE [LARGE SCALE GENOMIC DNA]</scope>
    <source>
        <strain evidence="2 3">NF2</strain>
    </source>
</reference>
<dbReference type="KEGG" id="bfm:BP422_14295"/>
<dbReference type="AlphaFoldDB" id="A0A220MHW7"/>
<gene>
    <name evidence="2" type="ORF">BP422_14295</name>
</gene>
<organism evidence="2 3">
    <name type="scientific">Brevibacillus formosus</name>
    <dbReference type="NCBI Taxonomy" id="54913"/>
    <lineage>
        <taxon>Bacteria</taxon>
        <taxon>Bacillati</taxon>
        <taxon>Bacillota</taxon>
        <taxon>Bacilli</taxon>
        <taxon>Bacillales</taxon>
        <taxon>Paenibacillaceae</taxon>
        <taxon>Brevibacillus</taxon>
    </lineage>
</organism>
<dbReference type="RefSeq" id="WP_088908360.1">
    <property type="nucleotide sequence ID" value="NZ_CP018145.1"/>
</dbReference>